<dbReference type="Proteomes" id="UP000518266">
    <property type="component" value="Unassembled WGS sequence"/>
</dbReference>
<dbReference type="EMBL" id="JAAKFY010000013">
    <property type="protein sequence ID" value="KAF3847732.1"/>
    <property type="molecule type" value="Genomic_DNA"/>
</dbReference>
<name>A0A7J5YE41_DISMA</name>
<gene>
    <name evidence="1" type="ORF">F7725_020760</name>
</gene>
<accession>A0A7J5YE41</accession>
<sequence>MMQKRTKEEDLVSHSVVFGFGNFFQPGEPLATWSAARLMLLQRSLRAKYEGPQLDIWVSK</sequence>
<dbReference type="OrthoDB" id="193931at2759"/>
<proteinExistence type="predicted"/>
<keyword evidence="2" id="KW-1185">Reference proteome</keyword>
<dbReference type="AlphaFoldDB" id="A0A7J5YE41"/>
<evidence type="ECO:0000313" key="2">
    <source>
        <dbReference type="Proteomes" id="UP000518266"/>
    </source>
</evidence>
<protein>
    <submittedName>
        <fullName evidence="1">Uncharacterized protein</fullName>
    </submittedName>
</protein>
<evidence type="ECO:0000313" key="1">
    <source>
        <dbReference type="EMBL" id="KAF3847732.1"/>
    </source>
</evidence>
<reference evidence="1 2" key="1">
    <citation type="submission" date="2020-03" db="EMBL/GenBank/DDBJ databases">
        <title>Dissostichus mawsoni Genome sequencing and assembly.</title>
        <authorList>
            <person name="Park H."/>
        </authorList>
    </citation>
    <scope>NUCLEOTIDE SEQUENCE [LARGE SCALE GENOMIC DNA]</scope>
    <source>
        <strain evidence="1">DM0001</strain>
        <tissue evidence="1">Muscle</tissue>
    </source>
</reference>
<organism evidence="1 2">
    <name type="scientific">Dissostichus mawsoni</name>
    <name type="common">Antarctic cod</name>
    <dbReference type="NCBI Taxonomy" id="36200"/>
    <lineage>
        <taxon>Eukaryota</taxon>
        <taxon>Metazoa</taxon>
        <taxon>Chordata</taxon>
        <taxon>Craniata</taxon>
        <taxon>Vertebrata</taxon>
        <taxon>Euteleostomi</taxon>
        <taxon>Actinopterygii</taxon>
        <taxon>Neopterygii</taxon>
        <taxon>Teleostei</taxon>
        <taxon>Neoteleostei</taxon>
        <taxon>Acanthomorphata</taxon>
        <taxon>Eupercaria</taxon>
        <taxon>Perciformes</taxon>
        <taxon>Notothenioidei</taxon>
        <taxon>Nototheniidae</taxon>
        <taxon>Dissostichus</taxon>
    </lineage>
</organism>
<comment type="caution">
    <text evidence="1">The sequence shown here is derived from an EMBL/GenBank/DDBJ whole genome shotgun (WGS) entry which is preliminary data.</text>
</comment>